<dbReference type="InterPro" id="IPR012349">
    <property type="entry name" value="Split_barrel_FMN-bd"/>
</dbReference>
<gene>
    <name evidence="1" type="ORF">KM031_14060</name>
</gene>
<proteinExistence type="predicted"/>
<reference evidence="1" key="1">
    <citation type="submission" date="2021-06" db="EMBL/GenBank/DDBJ databases">
        <title>Direct submission.</title>
        <authorList>
            <person name="Lee C.-S."/>
            <person name="Jin L."/>
        </authorList>
    </citation>
    <scope>NUCLEOTIDE SEQUENCE</scope>
    <source>
        <strain evidence="1">Con5</strain>
    </source>
</reference>
<dbReference type="KEGG" id="gfu:KM031_14060"/>
<dbReference type="RefSeq" id="WP_215506846.1">
    <property type="nucleotide sequence ID" value="NZ_CP076361.1"/>
</dbReference>
<protein>
    <submittedName>
        <fullName evidence="1">Pyridoxamine 5'-phosphate oxidase family protein</fullName>
    </submittedName>
</protein>
<accession>A0A975S0B3</accession>
<sequence>MPVSPEPPGPARDPVQPADAQARALAQGLLHAARHAALAVTDPETGTPGISRIAFGLDPQGLPLTLISRLAAHHAALSAHPVAAVMVGDPGDKGDPLTHPRLMIRVQAELLLRDHADHAALRAHWLVSHPKAQLYVDFPDFSFVRLRPLSALLNGGFGRAHRLAPDDLA</sequence>
<dbReference type="SUPFAM" id="SSF50475">
    <property type="entry name" value="FMN-binding split barrel"/>
    <property type="match status" value="1"/>
</dbReference>
<dbReference type="Proteomes" id="UP000679352">
    <property type="component" value="Chromosome"/>
</dbReference>
<keyword evidence="2" id="KW-1185">Reference proteome</keyword>
<dbReference type="Gene3D" id="2.30.110.10">
    <property type="entry name" value="Electron Transport, Fmn-binding Protein, Chain A"/>
    <property type="match status" value="1"/>
</dbReference>
<dbReference type="AlphaFoldDB" id="A0A975S0B3"/>
<dbReference type="EMBL" id="CP076361">
    <property type="protein sequence ID" value="QWK89944.1"/>
    <property type="molecule type" value="Genomic_DNA"/>
</dbReference>
<evidence type="ECO:0000313" key="2">
    <source>
        <dbReference type="Proteomes" id="UP000679352"/>
    </source>
</evidence>
<evidence type="ECO:0000313" key="1">
    <source>
        <dbReference type="EMBL" id="QWK89944.1"/>
    </source>
</evidence>
<organism evidence="1 2">
    <name type="scientific">Gemmobacter fulvus</name>
    <dbReference type="NCBI Taxonomy" id="2840474"/>
    <lineage>
        <taxon>Bacteria</taxon>
        <taxon>Pseudomonadati</taxon>
        <taxon>Pseudomonadota</taxon>
        <taxon>Alphaproteobacteria</taxon>
        <taxon>Rhodobacterales</taxon>
        <taxon>Paracoccaceae</taxon>
        <taxon>Gemmobacter</taxon>
    </lineage>
</organism>
<name>A0A975S0B3_9RHOB</name>